<dbReference type="EMBL" id="CAJVAX010000003">
    <property type="protein sequence ID" value="CAG7615675.1"/>
    <property type="molecule type" value="Genomic_DNA"/>
</dbReference>
<dbReference type="SUPFAM" id="SSF51735">
    <property type="entry name" value="NAD(P)-binding Rossmann-fold domains"/>
    <property type="match status" value="1"/>
</dbReference>
<dbReference type="InterPro" id="IPR049202">
    <property type="entry name" value="DUF6817"/>
</dbReference>
<keyword evidence="6" id="KW-1185">Reference proteome</keyword>
<comment type="caution">
    <text evidence="5">The sequence shown here is derived from an EMBL/GenBank/DDBJ whole genome shotgun (WGS) entry which is preliminary data.</text>
</comment>
<dbReference type="InterPro" id="IPR013328">
    <property type="entry name" value="6PGD_dom2"/>
</dbReference>
<dbReference type="Gene3D" id="3.40.50.720">
    <property type="entry name" value="NAD(P)-binding Rossmann-like Domain"/>
    <property type="match status" value="1"/>
</dbReference>
<dbReference type="GO" id="GO:0005737">
    <property type="term" value="C:cytoplasm"/>
    <property type="evidence" value="ECO:0007669"/>
    <property type="project" value="TreeGrafter"/>
</dbReference>
<comment type="similarity">
    <text evidence="1">Belongs to the ketopantoate reductase family.</text>
</comment>
<dbReference type="Gene3D" id="1.10.1040.10">
    <property type="entry name" value="N-(1-d-carboxylethyl)-l-norvaline Dehydrogenase, domain 2"/>
    <property type="match status" value="1"/>
</dbReference>
<dbReference type="Gene3D" id="3.10.180.10">
    <property type="entry name" value="2,3-Dihydroxybiphenyl 1,2-Dioxygenase, domain 1"/>
    <property type="match status" value="1"/>
</dbReference>
<dbReference type="InterPro" id="IPR003710">
    <property type="entry name" value="ApbA"/>
</dbReference>
<dbReference type="InterPro" id="IPR037523">
    <property type="entry name" value="VOC_core"/>
</dbReference>
<proteinExistence type="inferred from homology"/>
<dbReference type="EC" id="1.1.1.169" evidence="5"/>
<evidence type="ECO:0000256" key="1">
    <source>
        <dbReference type="ARBA" id="ARBA00007870"/>
    </source>
</evidence>
<name>A0A9W4E1J9_9ACTN</name>
<dbReference type="AlphaFoldDB" id="A0A9W4E1J9"/>
<keyword evidence="3 5" id="KW-0560">Oxidoreductase</keyword>
<dbReference type="SUPFAM" id="SSF54593">
    <property type="entry name" value="Glyoxalase/Bleomycin resistance protein/Dihydroxybiphenyl dioxygenase"/>
    <property type="match status" value="1"/>
</dbReference>
<evidence type="ECO:0000256" key="2">
    <source>
        <dbReference type="ARBA" id="ARBA00022857"/>
    </source>
</evidence>
<reference evidence="5" key="1">
    <citation type="submission" date="2021-06" db="EMBL/GenBank/DDBJ databases">
        <authorList>
            <person name="Arsene-Ploetze F."/>
        </authorList>
    </citation>
    <scope>NUCLEOTIDE SEQUENCE</scope>
    <source>
        <strain evidence="5">SBRY1</strain>
    </source>
</reference>
<dbReference type="InterPro" id="IPR013752">
    <property type="entry name" value="KPA_reductase"/>
</dbReference>
<evidence type="ECO:0000256" key="3">
    <source>
        <dbReference type="ARBA" id="ARBA00023002"/>
    </source>
</evidence>
<dbReference type="InterPro" id="IPR029068">
    <property type="entry name" value="Glyas_Bleomycin-R_OHBP_Dase"/>
</dbReference>
<protein>
    <submittedName>
        <fullName evidence="5">2-dehydropantoate 2-reductase</fullName>
        <ecNumber evidence="5">1.1.1.169</ecNumber>
    </submittedName>
</protein>
<dbReference type="Pfam" id="PF08546">
    <property type="entry name" value="ApbA_C"/>
    <property type="match status" value="1"/>
</dbReference>
<sequence length="610" mass="63811">MTTTPLTVAILGPGGVGGLIGAVLARAGHRVICLAGAETAGVLRRDGLHVESGRFGDFTVPVEADTELRERADAVFVTVKETSLSAALDRVPPQVLGGGVVVPLLNGVQHMELLRRRYPAGGQVVAGTIKVEATRVAPGRITHTSPFAALELAAPPQALETALREAGFGVAARDDETAMLWDKLSFLAPLALLTTRHRATIGDVREKWGDELRAVVGEVAAVARAAGAPVGTEKVLAALDAAPAAMRSSMQRDAEAGRAIELDAIGGAVLRTARAHGVDVPVTTRVVGELAADASWADAESFLRDRGADRLPHPGGTLLAHLVRVRRTLAAWGADRDVQAAGLCHAAYGTDGFDQTLVGLDERAALADLIGERAEAYVHLYGSCDRSAVHPRLGLDPAPAFRDRFTGAEHTPDGAALRAFAEISAANELDLVEHNPDLAARYGPALAGLFTRAEGLLSAPARDACARLLAPYRPAADASPGLRIGHLDHLVLTVADLDRTIAFYERVLGMEAVAFGEGRRALAFGSSKINLHQAGRELLPHAARPTPGSADLCLVTPHSQDRVLAHLAACGVPAEAGPVPRTGALGPFTSTYFRDPDGNLIEVSTYPPGD</sequence>
<dbReference type="Pfam" id="PF20680">
    <property type="entry name" value="DUF6817"/>
    <property type="match status" value="1"/>
</dbReference>
<evidence type="ECO:0000313" key="6">
    <source>
        <dbReference type="Proteomes" id="UP001153328"/>
    </source>
</evidence>
<evidence type="ECO:0000313" key="5">
    <source>
        <dbReference type="EMBL" id="CAG7615675.1"/>
    </source>
</evidence>
<feature type="domain" description="VOC" evidence="4">
    <location>
        <begin position="486"/>
        <end position="606"/>
    </location>
</feature>
<dbReference type="InterPro" id="IPR008927">
    <property type="entry name" value="6-PGluconate_DH-like_C_sf"/>
</dbReference>
<keyword evidence="2" id="KW-0521">NADP</keyword>
<dbReference type="InterPro" id="IPR013332">
    <property type="entry name" value="KPR_N"/>
</dbReference>
<dbReference type="GO" id="GO:0008677">
    <property type="term" value="F:2-dehydropantoate 2-reductase activity"/>
    <property type="evidence" value="ECO:0007669"/>
    <property type="project" value="UniProtKB-EC"/>
</dbReference>
<dbReference type="Pfam" id="PF00903">
    <property type="entry name" value="Glyoxalase"/>
    <property type="match status" value="1"/>
</dbReference>
<dbReference type="PANTHER" id="PTHR21708:SF26">
    <property type="entry name" value="2-DEHYDROPANTOATE 2-REDUCTASE"/>
    <property type="match status" value="1"/>
</dbReference>
<dbReference type="InterPro" id="IPR036291">
    <property type="entry name" value="NAD(P)-bd_dom_sf"/>
</dbReference>
<dbReference type="InterPro" id="IPR051402">
    <property type="entry name" value="KPR-Related"/>
</dbReference>
<dbReference type="PANTHER" id="PTHR21708">
    <property type="entry name" value="PROBABLE 2-DEHYDROPANTOATE 2-REDUCTASE"/>
    <property type="match status" value="1"/>
</dbReference>
<dbReference type="Pfam" id="PF02558">
    <property type="entry name" value="ApbA"/>
    <property type="match status" value="1"/>
</dbReference>
<gene>
    <name evidence="5" type="ORF">SBRY_110094</name>
</gene>
<dbReference type="NCBIfam" id="TIGR00745">
    <property type="entry name" value="apbA_panE"/>
    <property type="match status" value="1"/>
</dbReference>
<dbReference type="InterPro" id="IPR004360">
    <property type="entry name" value="Glyas_Fos-R_dOase_dom"/>
</dbReference>
<dbReference type="CDD" id="cd07253">
    <property type="entry name" value="GLOD5"/>
    <property type="match status" value="1"/>
</dbReference>
<dbReference type="Proteomes" id="UP001153328">
    <property type="component" value="Unassembled WGS sequence"/>
</dbReference>
<dbReference type="GO" id="GO:0015940">
    <property type="term" value="P:pantothenate biosynthetic process"/>
    <property type="evidence" value="ECO:0007669"/>
    <property type="project" value="InterPro"/>
</dbReference>
<accession>A0A9W4E1J9</accession>
<dbReference type="PROSITE" id="PS51819">
    <property type="entry name" value="VOC"/>
    <property type="match status" value="1"/>
</dbReference>
<dbReference type="SUPFAM" id="SSF48179">
    <property type="entry name" value="6-phosphogluconate dehydrogenase C-terminal domain-like"/>
    <property type="match status" value="1"/>
</dbReference>
<organism evidence="5 6">
    <name type="scientific">Actinacidiphila bryophytorum</name>
    <dbReference type="NCBI Taxonomy" id="1436133"/>
    <lineage>
        <taxon>Bacteria</taxon>
        <taxon>Bacillati</taxon>
        <taxon>Actinomycetota</taxon>
        <taxon>Actinomycetes</taxon>
        <taxon>Kitasatosporales</taxon>
        <taxon>Streptomycetaceae</taxon>
        <taxon>Actinacidiphila</taxon>
    </lineage>
</organism>
<evidence type="ECO:0000259" key="4">
    <source>
        <dbReference type="PROSITE" id="PS51819"/>
    </source>
</evidence>